<feature type="binding site" evidence="13">
    <location>
        <position position="120"/>
    </location>
    <ligand>
        <name>(2R)-3-phosphoglycerate</name>
        <dbReference type="ChEBI" id="CHEBI:58272"/>
    </ligand>
</feature>
<evidence type="ECO:0000256" key="3">
    <source>
        <dbReference type="ARBA" id="ARBA00008982"/>
    </source>
</evidence>
<dbReference type="FunFam" id="3.40.50.1260:FF:000003">
    <property type="entry name" value="Phosphoglycerate kinase"/>
    <property type="match status" value="1"/>
</dbReference>
<keyword evidence="12" id="KW-0963">Cytoplasm</keyword>
<evidence type="ECO:0000256" key="7">
    <source>
        <dbReference type="ARBA" id="ARBA00022679"/>
    </source>
</evidence>
<dbReference type="GO" id="GO:0005524">
    <property type="term" value="F:ATP binding"/>
    <property type="evidence" value="ECO:0007669"/>
    <property type="project" value="UniProtKB-KW"/>
</dbReference>
<dbReference type="EC" id="2.7.2.3" evidence="5 12"/>
<dbReference type="GO" id="GO:0005829">
    <property type="term" value="C:cytosol"/>
    <property type="evidence" value="ECO:0007669"/>
    <property type="project" value="TreeGrafter"/>
</dbReference>
<evidence type="ECO:0000256" key="1">
    <source>
        <dbReference type="ARBA" id="ARBA00000642"/>
    </source>
</evidence>
<feature type="binding site" evidence="13">
    <location>
        <position position="153"/>
    </location>
    <ligand>
        <name>(2R)-3-phosphoglycerate</name>
        <dbReference type="ChEBI" id="CHEBI:58272"/>
    </ligand>
</feature>
<feature type="binding site" evidence="12 14">
    <location>
        <begin position="352"/>
        <end position="355"/>
    </location>
    <ligand>
        <name>ATP</name>
        <dbReference type="ChEBI" id="CHEBI:30616"/>
    </ligand>
</feature>
<evidence type="ECO:0000256" key="4">
    <source>
        <dbReference type="ARBA" id="ARBA00011245"/>
    </source>
</evidence>
<dbReference type="RefSeq" id="WP_092079157.1">
    <property type="nucleotide sequence ID" value="NZ_CALFZY010000010.1"/>
</dbReference>
<comment type="subunit">
    <text evidence="4 12">Monomer.</text>
</comment>
<evidence type="ECO:0000256" key="10">
    <source>
        <dbReference type="ARBA" id="ARBA00022840"/>
    </source>
</evidence>
<feature type="binding site" evidence="13">
    <location>
        <position position="38"/>
    </location>
    <ligand>
        <name>(2R)-3-phosphoglycerate</name>
        <dbReference type="ChEBI" id="CHEBI:58272"/>
    </ligand>
</feature>
<dbReference type="PRINTS" id="PR00477">
    <property type="entry name" value="PHGLYCKINASE"/>
</dbReference>
<dbReference type="GO" id="GO:0006096">
    <property type="term" value="P:glycolytic process"/>
    <property type="evidence" value="ECO:0007669"/>
    <property type="project" value="UniProtKB-UniRule"/>
</dbReference>
<keyword evidence="10 12" id="KW-0067">ATP-binding</keyword>
<dbReference type="EMBL" id="FNAQ01000011">
    <property type="protein sequence ID" value="SDE45096.1"/>
    <property type="molecule type" value="Genomic_DNA"/>
</dbReference>
<evidence type="ECO:0000256" key="11">
    <source>
        <dbReference type="ARBA" id="ARBA00023152"/>
    </source>
</evidence>
<evidence type="ECO:0000256" key="15">
    <source>
        <dbReference type="RuleBase" id="RU000532"/>
    </source>
</evidence>
<keyword evidence="11 12" id="KW-0324">Glycolysis</keyword>
<evidence type="ECO:0000256" key="2">
    <source>
        <dbReference type="ARBA" id="ARBA00004838"/>
    </source>
</evidence>
<dbReference type="OrthoDB" id="9808460at2"/>
<dbReference type="GO" id="GO:0043531">
    <property type="term" value="F:ADP binding"/>
    <property type="evidence" value="ECO:0007669"/>
    <property type="project" value="TreeGrafter"/>
</dbReference>
<evidence type="ECO:0000256" key="8">
    <source>
        <dbReference type="ARBA" id="ARBA00022741"/>
    </source>
</evidence>
<feature type="binding site" evidence="12 14">
    <location>
        <position position="295"/>
    </location>
    <ligand>
        <name>ATP</name>
        <dbReference type="ChEBI" id="CHEBI:30616"/>
    </ligand>
</feature>
<proteinExistence type="inferred from homology"/>
<evidence type="ECO:0000313" key="16">
    <source>
        <dbReference type="EMBL" id="SDE45096.1"/>
    </source>
</evidence>
<dbReference type="SUPFAM" id="SSF53748">
    <property type="entry name" value="Phosphoglycerate kinase"/>
    <property type="match status" value="1"/>
</dbReference>
<dbReference type="PIRSF" id="PIRSF000724">
    <property type="entry name" value="Pgk"/>
    <property type="match status" value="1"/>
</dbReference>
<dbReference type="GO" id="GO:0004618">
    <property type="term" value="F:phosphoglycerate kinase activity"/>
    <property type="evidence" value="ECO:0007669"/>
    <property type="project" value="UniProtKB-UniRule"/>
</dbReference>
<comment type="catalytic activity">
    <reaction evidence="1 12 15">
        <text>(2R)-3-phosphoglycerate + ATP = (2R)-3-phospho-glyceroyl phosphate + ADP</text>
        <dbReference type="Rhea" id="RHEA:14801"/>
        <dbReference type="ChEBI" id="CHEBI:30616"/>
        <dbReference type="ChEBI" id="CHEBI:57604"/>
        <dbReference type="ChEBI" id="CHEBI:58272"/>
        <dbReference type="ChEBI" id="CHEBI:456216"/>
        <dbReference type="EC" id="2.7.2.3"/>
    </reaction>
</comment>
<dbReference type="AlphaFoldDB" id="A0A1G7D2D0"/>
<dbReference type="Gene3D" id="3.40.50.1260">
    <property type="entry name" value="Phosphoglycerate kinase, N-terminal domain"/>
    <property type="match status" value="2"/>
</dbReference>
<organism evidence="16 17">
    <name type="scientific">Desulfuromonas thiophila</name>
    <dbReference type="NCBI Taxonomy" id="57664"/>
    <lineage>
        <taxon>Bacteria</taxon>
        <taxon>Pseudomonadati</taxon>
        <taxon>Thermodesulfobacteriota</taxon>
        <taxon>Desulfuromonadia</taxon>
        <taxon>Desulfuromonadales</taxon>
        <taxon>Desulfuromonadaceae</taxon>
        <taxon>Desulfuromonas</taxon>
    </lineage>
</organism>
<keyword evidence="9 12" id="KW-0418">Kinase</keyword>
<feature type="binding site" evidence="12 13">
    <location>
        <begin position="61"/>
        <end position="64"/>
    </location>
    <ligand>
        <name>substrate</name>
    </ligand>
</feature>
<dbReference type="Proteomes" id="UP000243205">
    <property type="component" value="Unassembled WGS sequence"/>
</dbReference>
<evidence type="ECO:0000256" key="9">
    <source>
        <dbReference type="ARBA" id="ARBA00022777"/>
    </source>
</evidence>
<name>A0A1G7D2D0_9BACT</name>
<feature type="binding site" evidence="12">
    <location>
        <position position="38"/>
    </location>
    <ligand>
        <name>substrate</name>
    </ligand>
</feature>
<reference evidence="17" key="1">
    <citation type="submission" date="2016-10" db="EMBL/GenBank/DDBJ databases">
        <authorList>
            <person name="Varghese N."/>
            <person name="Submissions S."/>
        </authorList>
    </citation>
    <scope>NUCLEOTIDE SEQUENCE [LARGE SCALE GENOMIC DNA]</scope>
    <source>
        <strain evidence="17">DSM 8987</strain>
    </source>
</reference>
<dbReference type="UniPathway" id="UPA00109">
    <property type="reaction ID" value="UER00185"/>
</dbReference>
<comment type="subcellular location">
    <subcellularLocation>
        <location evidence="12">Cytoplasm</location>
    </subcellularLocation>
</comment>
<dbReference type="InterPro" id="IPR001576">
    <property type="entry name" value="Phosphoglycerate_kinase"/>
</dbReference>
<keyword evidence="8 12" id="KW-0547">Nucleotide-binding</keyword>
<sequence length="396" mass="41852">MFNKLSVTDLSLQGKRVFCRVDFNVPLSDQGLVADDTRIVAALPTIRHILDQGGRLILASHLGRPKGAPKPEFSLAPVAPYLARLLHRPVTMAPDCVGPAVEQLAAKLENGEVLLLENLRFHAGEEKNEPAFCAELAKLAELYVNDAFGTAHRAHASTEGIARLVQPAAAGFLMAKELQYLGQALEQPKRPFVAILGGAKVSDKIPVITRLLDKVDSLLIGGGMAYTFLRAQGSEVGTSLVETEQLELARSLMEQARVKGVQLLLPSDHRVAPAFAKDAPVSLCDNAAFPADQMGLDIGPQTAERYAEVIAHAATVIWNGPMGVFEFPAFAQGTFAVAQALAASTALSIIGGGDSVSAVNQAGLNDKMTHISTGGGASLEFLEGKILPGVAALTNK</sequence>
<comment type="pathway">
    <text evidence="2 12">Carbohydrate degradation; glycolysis; pyruvate from D-glyceraldehyde 3-phosphate: step 2/5.</text>
</comment>
<dbReference type="GO" id="GO:0006094">
    <property type="term" value="P:gluconeogenesis"/>
    <property type="evidence" value="ECO:0007669"/>
    <property type="project" value="TreeGrafter"/>
</dbReference>
<dbReference type="FunFam" id="3.40.50.1260:FF:000006">
    <property type="entry name" value="Phosphoglycerate kinase"/>
    <property type="match status" value="1"/>
</dbReference>
<evidence type="ECO:0000256" key="12">
    <source>
        <dbReference type="HAMAP-Rule" id="MF_00145"/>
    </source>
</evidence>
<evidence type="ECO:0000256" key="13">
    <source>
        <dbReference type="PIRSR" id="PIRSR000724-1"/>
    </source>
</evidence>
<dbReference type="CDD" id="cd00318">
    <property type="entry name" value="Phosphoglycerate_kinase"/>
    <property type="match status" value="1"/>
</dbReference>
<feature type="binding site" evidence="12 13">
    <location>
        <begin position="22"/>
        <end position="24"/>
    </location>
    <ligand>
        <name>substrate</name>
    </ligand>
</feature>
<accession>A0A1G7D2D0</accession>
<feature type="binding site" evidence="12">
    <location>
        <position position="120"/>
    </location>
    <ligand>
        <name>substrate</name>
    </ligand>
</feature>
<dbReference type="PANTHER" id="PTHR11406:SF23">
    <property type="entry name" value="PHOSPHOGLYCERATE KINASE 1, CHLOROPLASTIC-RELATED"/>
    <property type="match status" value="1"/>
</dbReference>
<feature type="binding site" evidence="12 14">
    <location>
        <position position="326"/>
    </location>
    <ligand>
        <name>ATP</name>
        <dbReference type="ChEBI" id="CHEBI:30616"/>
    </ligand>
</feature>
<protein>
    <recommendedName>
        <fullName evidence="6 12">Phosphoglycerate kinase</fullName>
        <ecNumber evidence="5 12">2.7.2.3</ecNumber>
    </recommendedName>
</protein>
<feature type="binding site" evidence="12 14">
    <location>
        <position position="204"/>
    </location>
    <ligand>
        <name>ATP</name>
        <dbReference type="ChEBI" id="CHEBI:30616"/>
    </ligand>
</feature>
<dbReference type="PROSITE" id="PS00111">
    <property type="entry name" value="PGLYCERATE_KINASE"/>
    <property type="match status" value="1"/>
</dbReference>
<dbReference type="InterPro" id="IPR036043">
    <property type="entry name" value="Phosphoglycerate_kinase_sf"/>
</dbReference>
<keyword evidence="7 12" id="KW-0808">Transferase</keyword>
<gene>
    <name evidence="12" type="primary">pgk</name>
    <name evidence="16" type="ORF">SAMN05661003_11171</name>
</gene>
<dbReference type="STRING" id="57664.SAMN05661003_11171"/>
<keyword evidence="17" id="KW-1185">Reference proteome</keyword>
<feature type="binding site" evidence="12">
    <location>
        <position position="153"/>
    </location>
    <ligand>
        <name>substrate</name>
    </ligand>
</feature>
<evidence type="ECO:0000256" key="14">
    <source>
        <dbReference type="PIRSR" id="PIRSR000724-2"/>
    </source>
</evidence>
<dbReference type="Pfam" id="PF00162">
    <property type="entry name" value="PGK"/>
    <property type="match status" value="1"/>
</dbReference>
<evidence type="ECO:0000256" key="6">
    <source>
        <dbReference type="ARBA" id="ARBA00016471"/>
    </source>
</evidence>
<dbReference type="HAMAP" id="MF_00145">
    <property type="entry name" value="Phosphoglyc_kinase"/>
    <property type="match status" value="1"/>
</dbReference>
<comment type="similarity">
    <text evidence="3 12 15">Belongs to the phosphoglycerate kinase family.</text>
</comment>
<evidence type="ECO:0000256" key="5">
    <source>
        <dbReference type="ARBA" id="ARBA00013061"/>
    </source>
</evidence>
<evidence type="ECO:0000313" key="17">
    <source>
        <dbReference type="Proteomes" id="UP000243205"/>
    </source>
</evidence>
<dbReference type="PANTHER" id="PTHR11406">
    <property type="entry name" value="PHOSPHOGLYCERATE KINASE"/>
    <property type="match status" value="1"/>
</dbReference>
<dbReference type="InterPro" id="IPR015911">
    <property type="entry name" value="Phosphoglycerate_kinase_CS"/>
</dbReference>
<dbReference type="InterPro" id="IPR015824">
    <property type="entry name" value="Phosphoglycerate_kinase_N"/>
</dbReference>